<protein>
    <recommendedName>
        <fullName evidence="1">HNH nuclease domain-containing protein</fullName>
    </recommendedName>
</protein>
<dbReference type="CDD" id="cd00085">
    <property type="entry name" value="HNHc"/>
    <property type="match status" value="1"/>
</dbReference>
<dbReference type="Pfam" id="PF01844">
    <property type="entry name" value="HNH"/>
    <property type="match status" value="1"/>
</dbReference>
<evidence type="ECO:0000313" key="2">
    <source>
        <dbReference type="EMBL" id="QHU30530.1"/>
    </source>
</evidence>
<dbReference type="GO" id="GO:0008270">
    <property type="term" value="F:zinc ion binding"/>
    <property type="evidence" value="ECO:0007669"/>
    <property type="project" value="InterPro"/>
</dbReference>
<accession>A0A6C0LJC8</accession>
<feature type="domain" description="HNH nuclease" evidence="1">
    <location>
        <begin position="15"/>
        <end position="71"/>
    </location>
</feature>
<dbReference type="AlphaFoldDB" id="A0A6C0LJC8"/>
<dbReference type="InterPro" id="IPR003615">
    <property type="entry name" value="HNH_nuc"/>
</dbReference>
<proteinExistence type="predicted"/>
<dbReference type="EMBL" id="MN740509">
    <property type="protein sequence ID" value="QHU30530.1"/>
    <property type="molecule type" value="Genomic_DNA"/>
</dbReference>
<organism evidence="2">
    <name type="scientific">viral metagenome</name>
    <dbReference type="NCBI Taxonomy" id="1070528"/>
    <lineage>
        <taxon>unclassified sequences</taxon>
        <taxon>metagenomes</taxon>
        <taxon>organismal metagenomes</taxon>
    </lineage>
</organism>
<dbReference type="Gene3D" id="1.10.30.50">
    <property type="match status" value="1"/>
</dbReference>
<dbReference type="SMART" id="SM00507">
    <property type="entry name" value="HNHc"/>
    <property type="match status" value="1"/>
</dbReference>
<dbReference type="GO" id="GO:0003676">
    <property type="term" value="F:nucleic acid binding"/>
    <property type="evidence" value="ECO:0007669"/>
    <property type="project" value="InterPro"/>
</dbReference>
<sequence>MPPKRKTIPKPLKQQIWDIHIGREKGIAKCVCCNHNEISKDSFHAGHVIAVKNGGHDTVENLRPICSTCNLSMKTQNMNDFINETFTIPMDLD</sequence>
<dbReference type="InterPro" id="IPR002711">
    <property type="entry name" value="HNH"/>
</dbReference>
<name>A0A6C0LJC8_9ZZZZ</name>
<dbReference type="GO" id="GO:0004519">
    <property type="term" value="F:endonuclease activity"/>
    <property type="evidence" value="ECO:0007669"/>
    <property type="project" value="InterPro"/>
</dbReference>
<reference evidence="2" key="1">
    <citation type="journal article" date="2020" name="Nature">
        <title>Giant virus diversity and host interactions through global metagenomics.</title>
        <authorList>
            <person name="Schulz F."/>
            <person name="Roux S."/>
            <person name="Paez-Espino D."/>
            <person name="Jungbluth S."/>
            <person name="Walsh D.A."/>
            <person name="Denef V.J."/>
            <person name="McMahon K.D."/>
            <person name="Konstantinidis K.T."/>
            <person name="Eloe-Fadrosh E.A."/>
            <person name="Kyrpides N.C."/>
            <person name="Woyke T."/>
        </authorList>
    </citation>
    <scope>NUCLEOTIDE SEQUENCE</scope>
    <source>
        <strain evidence="2">GVMAG-M-3300027833-19</strain>
    </source>
</reference>
<evidence type="ECO:0000259" key="1">
    <source>
        <dbReference type="SMART" id="SM00507"/>
    </source>
</evidence>